<keyword evidence="6" id="KW-1185">Reference proteome</keyword>
<evidence type="ECO:0000313" key="5">
    <source>
        <dbReference type="EMBL" id="QCP09084.1"/>
    </source>
</evidence>
<reference evidence="5 6" key="1">
    <citation type="submission" date="2019-05" db="EMBL/GenBank/DDBJ databases">
        <title>Draft Genome Sequences of Six Type Strains of the Genus Massilia.</title>
        <authorList>
            <person name="Miess H."/>
            <person name="Frediansyhah A."/>
            <person name="Gross H."/>
        </authorList>
    </citation>
    <scope>NUCLEOTIDE SEQUENCE [LARGE SCALE GENOMIC DNA]</scope>
    <source>
        <strain evidence="5 6">DSMZ 26121</strain>
    </source>
</reference>
<evidence type="ECO:0000256" key="1">
    <source>
        <dbReference type="SAM" id="MobiDB-lite"/>
    </source>
</evidence>
<sequence>MAYLKAMLTAALIASTAHVHADSRAEVSYSGLRYTLIDLDVNDGITPNMHVHLAPNSGRLSLSTESENEGSNSYRAVGETTEPLAGALSTPIAHASGSITGRESAWTESFVGTVAIMGDRSTDRDELADLFASSTLVYLDLSPKTEVVFSFDARLALETNDLVGENVQANFWASLIFFPPEEGAIYAEDSLSGSLGAGGRQQTSLIRDEVLTVSFVNNRTVSVGGRFFYNASMSALNLSAVPEPDTYGMMLAGLGVVGLVNRRRKAA</sequence>
<dbReference type="Proteomes" id="UP000298763">
    <property type="component" value="Chromosome"/>
</dbReference>
<protein>
    <submittedName>
        <fullName evidence="5">PEP-CTERM sorting domain-containing protein</fullName>
    </submittedName>
</protein>
<evidence type="ECO:0000256" key="2">
    <source>
        <dbReference type="SAM" id="SignalP"/>
    </source>
</evidence>
<dbReference type="Pfam" id="PF07589">
    <property type="entry name" value="PEP-CTERM"/>
    <property type="match status" value="1"/>
</dbReference>
<evidence type="ECO:0000259" key="3">
    <source>
        <dbReference type="Pfam" id="PF07589"/>
    </source>
</evidence>
<evidence type="ECO:0000313" key="4">
    <source>
        <dbReference type="EMBL" id="MBB3221693.1"/>
    </source>
</evidence>
<organism evidence="4 7">
    <name type="scientific">Pseudoduganella umbonata</name>
    <dbReference type="NCBI Taxonomy" id="864828"/>
    <lineage>
        <taxon>Bacteria</taxon>
        <taxon>Pseudomonadati</taxon>
        <taxon>Pseudomonadota</taxon>
        <taxon>Betaproteobacteria</taxon>
        <taxon>Burkholderiales</taxon>
        <taxon>Oxalobacteraceae</taxon>
        <taxon>Telluria group</taxon>
        <taxon>Pseudoduganella</taxon>
    </lineage>
</organism>
<accession>A0A4P8HL30</accession>
<keyword evidence="2" id="KW-0732">Signal</keyword>
<dbReference type="OrthoDB" id="8759134at2"/>
<feature type="chain" id="PRO_5043501278" evidence="2">
    <location>
        <begin position="22"/>
        <end position="267"/>
    </location>
</feature>
<dbReference type="AlphaFoldDB" id="A0A4P8HL30"/>
<dbReference type="NCBIfam" id="TIGR02595">
    <property type="entry name" value="PEP_CTERM"/>
    <property type="match status" value="1"/>
</dbReference>
<feature type="domain" description="Ice-binding protein C-terminal" evidence="3">
    <location>
        <begin position="240"/>
        <end position="264"/>
    </location>
</feature>
<feature type="compositionally biased region" description="Polar residues" evidence="1">
    <location>
        <begin position="58"/>
        <end position="74"/>
    </location>
</feature>
<evidence type="ECO:0000313" key="6">
    <source>
        <dbReference type="Proteomes" id="UP000298763"/>
    </source>
</evidence>
<dbReference type="RefSeq" id="WP_137311973.1">
    <property type="nucleotide sequence ID" value="NZ_CP040017.1"/>
</dbReference>
<proteinExistence type="predicted"/>
<reference evidence="4 7" key="2">
    <citation type="submission" date="2020-08" db="EMBL/GenBank/DDBJ databases">
        <title>Genomic Encyclopedia of Type Strains, Phase III (KMG-III): the genomes of soil and plant-associated and newly described type strains.</title>
        <authorList>
            <person name="Whitman W."/>
        </authorList>
    </citation>
    <scope>NUCLEOTIDE SEQUENCE [LARGE SCALE GENOMIC DNA]</scope>
    <source>
        <strain evidence="4 7">CECT 7753</strain>
    </source>
</reference>
<evidence type="ECO:0000313" key="7">
    <source>
        <dbReference type="Proteomes" id="UP000584325"/>
    </source>
</evidence>
<gene>
    <name evidence="5" type="ORF">FCL38_00505</name>
    <name evidence="4" type="ORF">FHS02_002503</name>
</gene>
<feature type="signal peptide" evidence="2">
    <location>
        <begin position="1"/>
        <end position="21"/>
    </location>
</feature>
<feature type="region of interest" description="Disordered" evidence="1">
    <location>
        <begin position="56"/>
        <end position="75"/>
    </location>
</feature>
<dbReference type="EMBL" id="JACHXS010000004">
    <property type="protein sequence ID" value="MBB3221693.1"/>
    <property type="molecule type" value="Genomic_DNA"/>
</dbReference>
<name>A0A4P8HL30_9BURK</name>
<dbReference type="Proteomes" id="UP000584325">
    <property type="component" value="Unassembled WGS sequence"/>
</dbReference>
<dbReference type="EMBL" id="CP040017">
    <property type="protein sequence ID" value="QCP09084.1"/>
    <property type="molecule type" value="Genomic_DNA"/>
</dbReference>
<dbReference type="InterPro" id="IPR013424">
    <property type="entry name" value="Ice-binding_C"/>
</dbReference>